<protein>
    <submittedName>
        <fullName evidence="2">Uncharacterized protein</fullName>
    </submittedName>
</protein>
<dbReference type="Proteomes" id="UP000317238">
    <property type="component" value="Unassembled WGS sequence"/>
</dbReference>
<accession>A0A5C5Y1B7</accession>
<keyword evidence="3" id="KW-1185">Reference proteome</keyword>
<dbReference type="EMBL" id="SJPL01000001">
    <property type="protein sequence ID" value="TWT69004.1"/>
    <property type="molecule type" value="Genomic_DNA"/>
</dbReference>
<organism evidence="2 3">
    <name type="scientific">Crateriforma conspicua</name>
    <dbReference type="NCBI Taxonomy" id="2527996"/>
    <lineage>
        <taxon>Bacteria</taxon>
        <taxon>Pseudomonadati</taxon>
        <taxon>Planctomycetota</taxon>
        <taxon>Planctomycetia</taxon>
        <taxon>Planctomycetales</taxon>
        <taxon>Planctomycetaceae</taxon>
        <taxon>Crateriforma</taxon>
    </lineage>
</organism>
<evidence type="ECO:0000313" key="2">
    <source>
        <dbReference type="EMBL" id="TWT69004.1"/>
    </source>
</evidence>
<comment type="caution">
    <text evidence="2">The sequence shown here is derived from an EMBL/GenBank/DDBJ whole genome shotgun (WGS) entry which is preliminary data.</text>
</comment>
<reference evidence="2 3" key="1">
    <citation type="submission" date="2019-02" db="EMBL/GenBank/DDBJ databases">
        <title>Deep-cultivation of Planctomycetes and their phenomic and genomic characterization uncovers novel biology.</title>
        <authorList>
            <person name="Wiegand S."/>
            <person name="Jogler M."/>
            <person name="Boedeker C."/>
            <person name="Pinto D."/>
            <person name="Vollmers J."/>
            <person name="Rivas-Marin E."/>
            <person name="Kohn T."/>
            <person name="Peeters S.H."/>
            <person name="Heuer A."/>
            <person name="Rast P."/>
            <person name="Oberbeckmann S."/>
            <person name="Bunk B."/>
            <person name="Jeske O."/>
            <person name="Meyerdierks A."/>
            <person name="Storesund J.E."/>
            <person name="Kallscheuer N."/>
            <person name="Luecker S."/>
            <person name="Lage O.M."/>
            <person name="Pohl T."/>
            <person name="Merkel B.J."/>
            <person name="Hornburger P."/>
            <person name="Mueller R.-W."/>
            <person name="Bruemmer F."/>
            <person name="Labrenz M."/>
            <person name="Spormann A.M."/>
            <person name="Op Den Camp H."/>
            <person name="Overmann J."/>
            <person name="Amann R."/>
            <person name="Jetten M.S.M."/>
            <person name="Mascher T."/>
            <person name="Medema M.H."/>
            <person name="Devos D.P."/>
            <person name="Kaster A.-K."/>
            <person name="Ovreas L."/>
            <person name="Rohde M."/>
            <person name="Galperin M.Y."/>
            <person name="Jogler C."/>
        </authorList>
    </citation>
    <scope>NUCLEOTIDE SEQUENCE [LARGE SCALE GENOMIC DNA]</scope>
    <source>
        <strain evidence="2 3">Pan14r</strain>
    </source>
</reference>
<evidence type="ECO:0000256" key="1">
    <source>
        <dbReference type="SAM" id="MobiDB-lite"/>
    </source>
</evidence>
<feature type="region of interest" description="Disordered" evidence="1">
    <location>
        <begin position="31"/>
        <end position="50"/>
    </location>
</feature>
<sequence length="223" mass="24580">MSGKACKPDLPLCGLRCGRCWHCSIAIQPEESRSGQQNSDDDGRRFTPGHGAAAAPSFVKSCQHVARRKNVPNGPSFRARVFLSDTAINDAGASLIDGRHQRSGDPSFLNVFFGAPNHADDAVQLRRLFDRFTCRIGPVGAKRTCWKVATAASQRRHQWRRRRERIAFQRFATHPANRRTLRQIAGPQRGSVAGPRNDRPCRSHVFFAQVAFGVQCGHAPGAG</sequence>
<gene>
    <name evidence="2" type="ORF">Pan14r_12880</name>
</gene>
<name>A0A5C5Y1B7_9PLAN</name>
<evidence type="ECO:0000313" key="3">
    <source>
        <dbReference type="Proteomes" id="UP000317238"/>
    </source>
</evidence>
<dbReference type="AlphaFoldDB" id="A0A5C5Y1B7"/>
<proteinExistence type="predicted"/>